<dbReference type="GeneTree" id="ENSGT00950000185478"/>
<organism evidence="2 3">
    <name type="scientific">Panthera leo</name>
    <name type="common">Lion</name>
    <dbReference type="NCBI Taxonomy" id="9689"/>
    <lineage>
        <taxon>Eukaryota</taxon>
        <taxon>Metazoa</taxon>
        <taxon>Chordata</taxon>
        <taxon>Craniata</taxon>
        <taxon>Vertebrata</taxon>
        <taxon>Euteleostomi</taxon>
        <taxon>Mammalia</taxon>
        <taxon>Eutheria</taxon>
        <taxon>Laurasiatheria</taxon>
        <taxon>Carnivora</taxon>
        <taxon>Feliformia</taxon>
        <taxon>Felidae</taxon>
        <taxon>Pantherinae</taxon>
        <taxon>Panthera</taxon>
    </lineage>
</organism>
<protein>
    <submittedName>
        <fullName evidence="2">Transmembrane protein 134</fullName>
    </submittedName>
</protein>
<proteinExistence type="predicted"/>
<feature type="region of interest" description="Disordered" evidence="1">
    <location>
        <begin position="1"/>
        <end position="102"/>
    </location>
</feature>
<feature type="region of interest" description="Disordered" evidence="1">
    <location>
        <begin position="151"/>
        <end position="189"/>
    </location>
</feature>
<name>A0A8C8XFE7_PANLE</name>
<evidence type="ECO:0000313" key="3">
    <source>
        <dbReference type="Proteomes" id="UP000694399"/>
    </source>
</evidence>
<keyword evidence="3" id="KW-1185">Reference proteome</keyword>
<gene>
    <name evidence="2" type="primary">TMEM134</name>
</gene>
<dbReference type="Proteomes" id="UP000694399">
    <property type="component" value="Chromosome D2"/>
</dbReference>
<sequence>MTPSSCPWRTRARGPNSAGSPASGRCTSSAEPGSRWPTRTSSPGCATRTWRMMRMQPKPLRSRMGESASGIPAERPSAAPSGPSAPSATAPSDPTMPAAGESLPCLSHLQSVTPNRQPWLSPSVLWVGKSDGRGWGSCRFSHSSCCPAPQLDATPFDPEEPPGSAGLLPTPAAGAGADPDRRGTGGGPLARCLQRHLLRARLPAVGPGSLPRDLHLLRGQGPPGLPVLLLALF</sequence>
<feature type="compositionally biased region" description="Polar residues" evidence="1">
    <location>
        <begin position="17"/>
        <end position="44"/>
    </location>
</feature>
<reference evidence="2" key="2">
    <citation type="submission" date="2025-08" db="UniProtKB">
        <authorList>
            <consortium name="Ensembl"/>
        </authorList>
    </citation>
    <scope>IDENTIFICATION</scope>
</reference>
<evidence type="ECO:0000313" key="2">
    <source>
        <dbReference type="Ensembl" id="ENSPLOP00000016416.1"/>
    </source>
</evidence>
<feature type="compositionally biased region" description="Low complexity" evidence="1">
    <location>
        <begin position="162"/>
        <end position="177"/>
    </location>
</feature>
<dbReference type="Ensembl" id="ENSPLOT00000018182.1">
    <property type="protein sequence ID" value="ENSPLOP00000016416.1"/>
    <property type="gene ID" value="ENSPLOG00000011943.1"/>
</dbReference>
<feature type="compositionally biased region" description="Low complexity" evidence="1">
    <location>
        <begin position="72"/>
        <end position="99"/>
    </location>
</feature>
<dbReference type="AlphaFoldDB" id="A0A8C8XFE7"/>
<reference evidence="2" key="1">
    <citation type="journal article" date="2019" name="bioRxiv">
        <title>Long live the king: chromosome-level assembly of the lion (Panthera leo) using linked-read, Hi-C, and long read data.</title>
        <authorList>
            <person name="Armstrong E.E."/>
            <person name="Taylor R.W."/>
            <person name="Miller D.E."/>
            <person name="Kaelin C."/>
            <person name="Barsh G."/>
            <person name="Hadly E.A."/>
            <person name="Petrov D."/>
        </authorList>
    </citation>
    <scope>NUCLEOTIDE SEQUENCE [LARGE SCALE GENOMIC DNA]</scope>
</reference>
<reference evidence="2" key="3">
    <citation type="submission" date="2025-09" db="UniProtKB">
        <authorList>
            <consortium name="Ensembl"/>
        </authorList>
    </citation>
    <scope>IDENTIFICATION</scope>
</reference>
<evidence type="ECO:0000256" key="1">
    <source>
        <dbReference type="SAM" id="MobiDB-lite"/>
    </source>
</evidence>
<accession>A0A8C8XFE7</accession>